<evidence type="ECO:0000256" key="5">
    <source>
        <dbReference type="SAM" id="Phobius"/>
    </source>
</evidence>
<accession>A0ABQ8SR85</accession>
<keyword evidence="5" id="KW-0812">Transmembrane</keyword>
<keyword evidence="4" id="KW-0807">Transducer</keyword>
<proteinExistence type="predicted"/>
<name>A0ABQ8SR85_PERAM</name>
<feature type="transmembrane region" description="Helical" evidence="5">
    <location>
        <begin position="57"/>
        <end position="79"/>
    </location>
</feature>
<organism evidence="6 7">
    <name type="scientific">Periplaneta americana</name>
    <name type="common">American cockroach</name>
    <name type="synonym">Blatta americana</name>
    <dbReference type="NCBI Taxonomy" id="6978"/>
    <lineage>
        <taxon>Eukaryota</taxon>
        <taxon>Metazoa</taxon>
        <taxon>Ecdysozoa</taxon>
        <taxon>Arthropoda</taxon>
        <taxon>Hexapoda</taxon>
        <taxon>Insecta</taxon>
        <taxon>Pterygota</taxon>
        <taxon>Neoptera</taxon>
        <taxon>Polyneoptera</taxon>
        <taxon>Dictyoptera</taxon>
        <taxon>Blattodea</taxon>
        <taxon>Blattoidea</taxon>
        <taxon>Blattidae</taxon>
        <taxon>Blattinae</taxon>
        <taxon>Periplaneta</taxon>
    </lineage>
</organism>
<evidence type="ECO:0000313" key="6">
    <source>
        <dbReference type="EMBL" id="KAJ4436709.1"/>
    </source>
</evidence>
<protein>
    <submittedName>
        <fullName evidence="6">Uncharacterized protein</fullName>
    </submittedName>
</protein>
<sequence>MDLREVGCDDRDWINLAQDRDRWRAYDIPLHVSMLSFLLIAVDRYRLMLDPTKPRMPAFVCALGTWLLAVCIVLPYPIYITYLDLGIIRITEPINDAIDKLNKDIDSIVTWTKKFHLNINPGKTQAIILGHKRQTDAVKHLDISPVKKSGKTAQPLAFTVERAKAGGENRDATQANGRQYLCENMIHS</sequence>
<dbReference type="Proteomes" id="UP001148838">
    <property type="component" value="Unassembled WGS sequence"/>
</dbReference>
<gene>
    <name evidence="6" type="ORF">ANN_16841</name>
</gene>
<keyword evidence="7" id="KW-1185">Reference proteome</keyword>
<evidence type="ECO:0000256" key="4">
    <source>
        <dbReference type="ARBA" id="ARBA00023224"/>
    </source>
</evidence>
<evidence type="ECO:0000256" key="1">
    <source>
        <dbReference type="ARBA" id="ARBA00004141"/>
    </source>
</evidence>
<comment type="subcellular location">
    <subcellularLocation>
        <location evidence="1">Membrane</location>
        <topology evidence="1">Multi-pass membrane protein</topology>
    </subcellularLocation>
</comment>
<keyword evidence="3" id="KW-0675">Receptor</keyword>
<evidence type="ECO:0000256" key="2">
    <source>
        <dbReference type="ARBA" id="ARBA00023040"/>
    </source>
</evidence>
<dbReference type="EMBL" id="JAJSOF020000021">
    <property type="protein sequence ID" value="KAJ4436709.1"/>
    <property type="molecule type" value="Genomic_DNA"/>
</dbReference>
<keyword evidence="5" id="KW-0472">Membrane</keyword>
<dbReference type="PANTHER" id="PTHR24238:SF69">
    <property type="entry name" value="G-PROTEIN COUPLED RECEPTOR 165"/>
    <property type="match status" value="1"/>
</dbReference>
<reference evidence="6 7" key="1">
    <citation type="journal article" date="2022" name="Allergy">
        <title>Genome assembly and annotation of Periplaneta americana reveal a comprehensive cockroach allergen profile.</title>
        <authorList>
            <person name="Wang L."/>
            <person name="Xiong Q."/>
            <person name="Saelim N."/>
            <person name="Wang L."/>
            <person name="Nong W."/>
            <person name="Wan A.T."/>
            <person name="Shi M."/>
            <person name="Liu X."/>
            <person name="Cao Q."/>
            <person name="Hui J.H.L."/>
            <person name="Sookrung N."/>
            <person name="Leung T.F."/>
            <person name="Tungtrongchitr A."/>
            <person name="Tsui S.K.W."/>
        </authorList>
    </citation>
    <scope>NUCLEOTIDE SEQUENCE [LARGE SCALE GENOMIC DNA]</scope>
    <source>
        <strain evidence="6">PWHHKU_190912</strain>
    </source>
</reference>
<dbReference type="Gene3D" id="1.20.1070.10">
    <property type="entry name" value="Rhodopsin 7-helix transmembrane proteins"/>
    <property type="match status" value="1"/>
</dbReference>
<keyword evidence="2" id="KW-0297">G-protein coupled receptor</keyword>
<evidence type="ECO:0000256" key="3">
    <source>
        <dbReference type="ARBA" id="ARBA00023170"/>
    </source>
</evidence>
<keyword evidence="5" id="KW-1133">Transmembrane helix</keyword>
<dbReference type="SUPFAM" id="SSF81321">
    <property type="entry name" value="Family A G protein-coupled receptor-like"/>
    <property type="match status" value="1"/>
</dbReference>
<comment type="caution">
    <text evidence="6">The sequence shown here is derived from an EMBL/GenBank/DDBJ whole genome shotgun (WGS) entry which is preliminary data.</text>
</comment>
<dbReference type="PANTHER" id="PTHR24238">
    <property type="entry name" value="G-PROTEIN COUPLED RECEPTOR"/>
    <property type="match status" value="1"/>
</dbReference>
<evidence type="ECO:0000313" key="7">
    <source>
        <dbReference type="Proteomes" id="UP001148838"/>
    </source>
</evidence>